<evidence type="ECO:0000313" key="1">
    <source>
        <dbReference type="EMBL" id="JAC71428.1"/>
    </source>
</evidence>
<name>A0A061RHH8_9CHLO</name>
<dbReference type="AlphaFoldDB" id="A0A061RHH8"/>
<dbReference type="EMBL" id="GBEZ01014661">
    <property type="protein sequence ID" value="JAC71428.1"/>
    <property type="molecule type" value="Transcribed_RNA"/>
</dbReference>
<reference evidence="1" key="1">
    <citation type="submission" date="2014-05" db="EMBL/GenBank/DDBJ databases">
        <title>The transcriptome of the halophilic microalga Tetraselmis sp. GSL018 isolated from the Great Salt Lake, Utah.</title>
        <authorList>
            <person name="Jinkerson R.E."/>
            <person name="D'Adamo S."/>
            <person name="Posewitz M.C."/>
        </authorList>
    </citation>
    <scope>NUCLEOTIDE SEQUENCE</scope>
    <source>
        <strain evidence="1">GSL018</strain>
    </source>
</reference>
<gene>
    <name evidence="1" type="ORF">TSPGSL018_1932</name>
</gene>
<sequence length="152" mass="17453">MKVVRRQGTPFAQRPLELDRLHQLLNVTRHINRKKCCSERSARRCFTPYLHIVSCNTFSAFTKRSIEDKSFWLSKIHDQESKQRRYRTDLICSLSQDPDSFDESEIADLQNGTFPPLVSSLLGSHEGRRTCSILPHSVEATEHGTASPKPIE</sequence>
<protein>
    <submittedName>
        <fullName evidence="1">Uncharacterized protein</fullName>
    </submittedName>
</protein>
<accession>A0A061RHH8</accession>
<proteinExistence type="predicted"/>
<organism evidence="1">
    <name type="scientific">Tetraselmis sp. GSL018</name>
    <dbReference type="NCBI Taxonomy" id="582737"/>
    <lineage>
        <taxon>Eukaryota</taxon>
        <taxon>Viridiplantae</taxon>
        <taxon>Chlorophyta</taxon>
        <taxon>core chlorophytes</taxon>
        <taxon>Chlorodendrophyceae</taxon>
        <taxon>Chlorodendrales</taxon>
        <taxon>Chlorodendraceae</taxon>
        <taxon>Tetraselmis</taxon>
    </lineage>
</organism>